<accession>A0A1G1ZG89</accession>
<sequence length="244" mass="27365">MKILITGASSGIGRELAKQLVKDGHAVWGVARRENLLNDLKKELGDLFFYTAGDVSMENQVLAAYQEMKRVGFLPEIIILAAGAFLKDIGPELKLNYEIFKKTVDINLYGALNFIDVFLPRFLQKHSGQFIAISSTTALKPSLRGIGYPASKAAIGIAFRGLALAYRKQNVNFSTIYLGPVATKIWDAKKSFVVSDKEKIASIIIKKVMKTKKSVYYIPFRSTFMSRLSILPDRWYIALTELFR</sequence>
<evidence type="ECO:0008006" key="6">
    <source>
        <dbReference type="Google" id="ProtNLM"/>
    </source>
</evidence>
<comment type="caution">
    <text evidence="4">The sequence shown here is derived from an EMBL/GenBank/DDBJ whole genome shotgun (WGS) entry which is preliminary data.</text>
</comment>
<evidence type="ECO:0000256" key="2">
    <source>
        <dbReference type="ARBA" id="ARBA00022857"/>
    </source>
</evidence>
<protein>
    <recommendedName>
        <fullName evidence="6">Short-chain dehydrogenase</fullName>
    </recommendedName>
</protein>
<evidence type="ECO:0000313" key="4">
    <source>
        <dbReference type="EMBL" id="OGY63531.1"/>
    </source>
</evidence>
<proteinExistence type="inferred from homology"/>
<dbReference type="Pfam" id="PF00106">
    <property type="entry name" value="adh_short"/>
    <property type="match status" value="1"/>
</dbReference>
<reference evidence="4 5" key="1">
    <citation type="journal article" date="2016" name="Nat. Commun.">
        <title>Thousands of microbial genomes shed light on interconnected biogeochemical processes in an aquifer system.</title>
        <authorList>
            <person name="Anantharaman K."/>
            <person name="Brown C.T."/>
            <person name="Hug L.A."/>
            <person name="Sharon I."/>
            <person name="Castelle C.J."/>
            <person name="Probst A.J."/>
            <person name="Thomas B.C."/>
            <person name="Singh A."/>
            <person name="Wilkins M.J."/>
            <person name="Karaoz U."/>
            <person name="Brodie E.L."/>
            <person name="Williams K.H."/>
            <person name="Hubbard S.S."/>
            <person name="Banfield J.F."/>
        </authorList>
    </citation>
    <scope>NUCLEOTIDE SEQUENCE [LARGE SCALE GENOMIC DNA]</scope>
</reference>
<keyword evidence="2" id="KW-0521">NADP</keyword>
<dbReference type="PANTHER" id="PTHR43391:SF14">
    <property type="entry name" value="DEHYDROGENASE_REDUCTASE SDR FAMILY PROTEIN 7-LIKE"/>
    <property type="match status" value="1"/>
</dbReference>
<organism evidence="4 5">
    <name type="scientific">Candidatus Harrisonbacteria bacterium RIFCSPHIGHO2_02_FULL_42_16</name>
    <dbReference type="NCBI Taxonomy" id="1798404"/>
    <lineage>
        <taxon>Bacteria</taxon>
        <taxon>Candidatus Harrisoniibacteriota</taxon>
    </lineage>
</organism>
<dbReference type="Proteomes" id="UP000177960">
    <property type="component" value="Unassembled WGS sequence"/>
</dbReference>
<gene>
    <name evidence="4" type="ORF">A3B92_01605</name>
</gene>
<keyword evidence="3" id="KW-0560">Oxidoreductase</keyword>
<dbReference type="STRING" id="1798404.A3B92_01605"/>
<dbReference type="InterPro" id="IPR002347">
    <property type="entry name" value="SDR_fam"/>
</dbReference>
<evidence type="ECO:0000313" key="5">
    <source>
        <dbReference type="Proteomes" id="UP000177960"/>
    </source>
</evidence>
<dbReference type="SUPFAM" id="SSF51735">
    <property type="entry name" value="NAD(P)-binding Rossmann-fold domains"/>
    <property type="match status" value="1"/>
</dbReference>
<dbReference type="InterPro" id="IPR036291">
    <property type="entry name" value="NAD(P)-bd_dom_sf"/>
</dbReference>
<dbReference type="Gene3D" id="3.40.50.720">
    <property type="entry name" value="NAD(P)-binding Rossmann-like Domain"/>
    <property type="match status" value="1"/>
</dbReference>
<evidence type="ECO:0000256" key="3">
    <source>
        <dbReference type="ARBA" id="ARBA00023002"/>
    </source>
</evidence>
<dbReference type="AlphaFoldDB" id="A0A1G1ZG89"/>
<comment type="similarity">
    <text evidence="1">Belongs to the short-chain dehydrogenases/reductases (SDR) family.</text>
</comment>
<dbReference type="GO" id="GO:0016491">
    <property type="term" value="F:oxidoreductase activity"/>
    <property type="evidence" value="ECO:0007669"/>
    <property type="project" value="UniProtKB-KW"/>
</dbReference>
<dbReference type="EMBL" id="MHJG01000021">
    <property type="protein sequence ID" value="OGY63531.1"/>
    <property type="molecule type" value="Genomic_DNA"/>
</dbReference>
<dbReference type="PANTHER" id="PTHR43391">
    <property type="entry name" value="RETINOL DEHYDROGENASE-RELATED"/>
    <property type="match status" value="1"/>
</dbReference>
<name>A0A1G1ZG89_9BACT</name>
<evidence type="ECO:0000256" key="1">
    <source>
        <dbReference type="ARBA" id="ARBA00006484"/>
    </source>
</evidence>
<dbReference type="PRINTS" id="PR00081">
    <property type="entry name" value="GDHRDH"/>
</dbReference>